<gene>
    <name evidence="1" type="ORF">DWW18_13625</name>
</gene>
<evidence type="ECO:0000313" key="2">
    <source>
        <dbReference type="Proteomes" id="UP000283589"/>
    </source>
</evidence>
<name>A0A412WYA6_9BACT</name>
<reference evidence="1 2" key="1">
    <citation type="submission" date="2018-08" db="EMBL/GenBank/DDBJ databases">
        <title>A genome reference for cultivated species of the human gut microbiota.</title>
        <authorList>
            <person name="Zou Y."/>
            <person name="Xue W."/>
            <person name="Luo G."/>
        </authorList>
    </citation>
    <scope>NUCLEOTIDE SEQUENCE [LARGE SCALE GENOMIC DNA]</scope>
    <source>
        <strain evidence="1 2">AF14-49</strain>
    </source>
</reference>
<comment type="caution">
    <text evidence="1">The sequence shown here is derived from an EMBL/GenBank/DDBJ whole genome shotgun (WGS) entry which is preliminary data.</text>
</comment>
<proteinExistence type="predicted"/>
<accession>A0A412WYA6</accession>
<dbReference type="EMBL" id="QRZA01000019">
    <property type="protein sequence ID" value="RGV32624.1"/>
    <property type="molecule type" value="Genomic_DNA"/>
</dbReference>
<sequence length="296" mass="34717">MKINYVFLVLAVVLLCACEKDDEVLPTYKDRDWFVRLDSDNELDHYIYEVYTDMGISILYSDTVGQETRYNNGGEPYTYYHTLKFGYNLQTWTPPGSYKQSYDRKEILCGAKVLGEEILPLIPEKMRSRVYLLANSLDIKLGYGNLPNKAAFRDLNFTIIGRLNDLDTMSVETKKDYICDVISVDQGAYLQEMYKDKLKTFYDVTDSMEYYGQKMNQWYGQLFYGMTNAPEEFGFLRWLKLDDRNTAYTLDRLTDLELFIALITRRSKEEIEVMYADYPCVLQKCEAIRTLLESLE</sequence>
<protein>
    <submittedName>
        <fullName evidence="1">Uncharacterized protein</fullName>
    </submittedName>
</protein>
<organism evidence="1 2">
    <name type="scientific">Butyricimonas virosa</name>
    <dbReference type="NCBI Taxonomy" id="544645"/>
    <lineage>
        <taxon>Bacteria</taxon>
        <taxon>Pseudomonadati</taxon>
        <taxon>Bacteroidota</taxon>
        <taxon>Bacteroidia</taxon>
        <taxon>Bacteroidales</taxon>
        <taxon>Odoribacteraceae</taxon>
        <taxon>Butyricimonas</taxon>
    </lineage>
</organism>
<dbReference type="RefSeq" id="WP_118260949.1">
    <property type="nucleotide sequence ID" value="NZ_CALBWO010000046.1"/>
</dbReference>
<evidence type="ECO:0000313" key="1">
    <source>
        <dbReference type="EMBL" id="RGV32624.1"/>
    </source>
</evidence>
<dbReference type="Proteomes" id="UP000283589">
    <property type="component" value="Unassembled WGS sequence"/>
</dbReference>
<dbReference type="PROSITE" id="PS51257">
    <property type="entry name" value="PROKAR_LIPOPROTEIN"/>
    <property type="match status" value="1"/>
</dbReference>
<dbReference type="AlphaFoldDB" id="A0A412WYA6"/>